<sequence>MSCKTNYSDCPRRKNKVADALSRKEGSSILWSVYADDEAGLLALSGAEWRVWDRIKEAMQFDARTVEIRKKLEDHEGGVERFSYKIGLLYYKNYVYVLGVAGQLSSLESHIDAVKAISLFERTDFKLASYHHPLTDKVAHECGFTSLSIRIVKELVTLSSHPLLIPPDISNAGRHLSAVEFHSLLQSASLFVALSPFSNHVWLFSKLLDEESPTDDDNQIEEAVHVCELCQKQSRSVGSVPSTEDGKMEFASTQFELKTVNSDPSISLQPTWRHGSEYPRKRRILCLHRFRQNASSFKGRNASLAKKLKNILSLFLSMRPMSCHSFINLLMHYLCCKVVHHHNQRTVERIDEGRRDHTRYRFSRRKRLLEFQSENSVAILAAASVKMMIDVVPYMYQQDADYLYITGSEQPGGLAVLSHDPSVSPKQPSSQRSQPKSDLLDHPSVVQSNQTDQDNNPSVSEPKKPTLTVRMLRKGLKEIGIVNRNGTDPYNELNPTSIGDTIEPGFYIPSSFDGPESTNNFIGRQTWKFDPNAGTPNERAEVEAARQNFFENRFEVKPSSDLLWRMQFLKEKNFKQTIPPVKVEDHEEITYETASTALKRTVHFFSALQASDGHWPA</sequence>
<dbReference type="PANTHER" id="PTHR11764">
    <property type="entry name" value="TERPENE CYCLASE/MUTASE FAMILY MEMBER"/>
    <property type="match status" value="1"/>
</dbReference>
<protein>
    <recommendedName>
        <fullName evidence="3">Aminopeptidase P N-terminal domain-containing protein</fullName>
    </recommendedName>
</protein>
<feature type="compositionally biased region" description="Low complexity" evidence="2">
    <location>
        <begin position="421"/>
        <end position="437"/>
    </location>
</feature>
<comment type="caution">
    <text evidence="4">The sequence shown here is derived from an EMBL/GenBank/DDBJ whole genome shotgun (WGS) entry which is preliminary data.</text>
</comment>
<dbReference type="GO" id="GO:0005811">
    <property type="term" value="C:lipid droplet"/>
    <property type="evidence" value="ECO:0007669"/>
    <property type="project" value="InterPro"/>
</dbReference>
<dbReference type="GO" id="GO:0042300">
    <property type="term" value="F:beta-amyrin synthase activity"/>
    <property type="evidence" value="ECO:0007669"/>
    <property type="project" value="TreeGrafter"/>
</dbReference>
<dbReference type="InterPro" id="IPR008930">
    <property type="entry name" value="Terpenoid_cyclase/PrenylTrfase"/>
</dbReference>
<dbReference type="PANTHER" id="PTHR11764:SF58">
    <property type="entry name" value="BETA-AMYRIN SYNTHASE-RELATED"/>
    <property type="match status" value="1"/>
</dbReference>
<dbReference type="SUPFAM" id="SSF48239">
    <property type="entry name" value="Terpenoid cyclases/Protein prenyltransferases"/>
    <property type="match status" value="1"/>
</dbReference>
<dbReference type="Gene3D" id="3.40.350.10">
    <property type="entry name" value="Creatinase/prolidase N-terminal domain"/>
    <property type="match status" value="1"/>
</dbReference>
<evidence type="ECO:0000313" key="5">
    <source>
        <dbReference type="Proteomes" id="UP001064489"/>
    </source>
</evidence>
<organism evidence="4 5">
    <name type="scientific">Acer negundo</name>
    <name type="common">Box elder</name>
    <dbReference type="NCBI Taxonomy" id="4023"/>
    <lineage>
        <taxon>Eukaryota</taxon>
        <taxon>Viridiplantae</taxon>
        <taxon>Streptophyta</taxon>
        <taxon>Embryophyta</taxon>
        <taxon>Tracheophyta</taxon>
        <taxon>Spermatophyta</taxon>
        <taxon>Magnoliopsida</taxon>
        <taxon>eudicotyledons</taxon>
        <taxon>Gunneridae</taxon>
        <taxon>Pentapetalae</taxon>
        <taxon>rosids</taxon>
        <taxon>malvids</taxon>
        <taxon>Sapindales</taxon>
        <taxon>Sapindaceae</taxon>
        <taxon>Hippocastanoideae</taxon>
        <taxon>Acereae</taxon>
        <taxon>Acer</taxon>
    </lineage>
</organism>
<keyword evidence="5" id="KW-1185">Reference proteome</keyword>
<dbReference type="GO" id="GO:0016104">
    <property type="term" value="P:triterpenoid biosynthetic process"/>
    <property type="evidence" value="ECO:0007669"/>
    <property type="project" value="InterPro"/>
</dbReference>
<feature type="compositionally biased region" description="Polar residues" evidence="2">
    <location>
        <begin position="445"/>
        <end position="459"/>
    </location>
</feature>
<dbReference type="GO" id="GO:0070006">
    <property type="term" value="F:metalloaminopeptidase activity"/>
    <property type="evidence" value="ECO:0007669"/>
    <property type="project" value="InterPro"/>
</dbReference>
<name>A0AAD5J258_ACENE</name>
<reference evidence="4" key="1">
    <citation type="journal article" date="2022" name="Plant J.">
        <title>Strategies of tolerance reflected in two North American maple genomes.</title>
        <authorList>
            <person name="McEvoy S.L."/>
            <person name="Sezen U.U."/>
            <person name="Trouern-Trend A."/>
            <person name="McMahon S.M."/>
            <person name="Schaberg P.G."/>
            <person name="Yang J."/>
            <person name="Wegrzyn J.L."/>
            <person name="Swenson N.G."/>
        </authorList>
    </citation>
    <scope>NUCLEOTIDE SEQUENCE</scope>
    <source>
        <strain evidence="4">91603</strain>
    </source>
</reference>
<evidence type="ECO:0000256" key="2">
    <source>
        <dbReference type="SAM" id="MobiDB-lite"/>
    </source>
</evidence>
<dbReference type="InterPro" id="IPR029149">
    <property type="entry name" value="Creatin/AminoP/Spt16_N"/>
</dbReference>
<dbReference type="AlphaFoldDB" id="A0AAD5J258"/>
<keyword evidence="1" id="KW-0413">Isomerase</keyword>
<dbReference type="Pfam" id="PF05195">
    <property type="entry name" value="AMP_N"/>
    <property type="match status" value="1"/>
</dbReference>
<dbReference type="InterPro" id="IPR018333">
    <property type="entry name" value="Squalene_cyclase"/>
</dbReference>
<evidence type="ECO:0000256" key="1">
    <source>
        <dbReference type="ARBA" id="ARBA00023235"/>
    </source>
</evidence>
<dbReference type="EMBL" id="JAJSOW010000100">
    <property type="protein sequence ID" value="KAI9184761.1"/>
    <property type="molecule type" value="Genomic_DNA"/>
</dbReference>
<proteinExistence type="predicted"/>
<feature type="domain" description="Aminopeptidase P N-terminal" evidence="3">
    <location>
        <begin position="363"/>
        <end position="418"/>
    </location>
</feature>
<feature type="region of interest" description="Disordered" evidence="2">
    <location>
        <begin position="415"/>
        <end position="467"/>
    </location>
</feature>
<evidence type="ECO:0000313" key="4">
    <source>
        <dbReference type="EMBL" id="KAI9184761.1"/>
    </source>
</evidence>
<accession>A0AAD5J258</accession>
<reference evidence="4" key="2">
    <citation type="submission" date="2023-02" db="EMBL/GenBank/DDBJ databases">
        <authorList>
            <person name="Swenson N.G."/>
            <person name="Wegrzyn J.L."/>
            <person name="Mcevoy S.L."/>
        </authorList>
    </citation>
    <scope>NUCLEOTIDE SEQUENCE</scope>
    <source>
        <strain evidence="4">91603</strain>
        <tissue evidence="4">Leaf</tissue>
    </source>
</reference>
<dbReference type="Proteomes" id="UP001064489">
    <property type="component" value="Chromosome 3"/>
</dbReference>
<dbReference type="InterPro" id="IPR007865">
    <property type="entry name" value="Aminopep_P_N"/>
</dbReference>
<evidence type="ECO:0000259" key="3">
    <source>
        <dbReference type="Pfam" id="PF05195"/>
    </source>
</evidence>
<dbReference type="GO" id="GO:0030145">
    <property type="term" value="F:manganese ion binding"/>
    <property type="evidence" value="ECO:0007669"/>
    <property type="project" value="InterPro"/>
</dbReference>
<gene>
    <name evidence="4" type="ORF">LWI28_000836</name>
</gene>
<dbReference type="SUPFAM" id="SSF53092">
    <property type="entry name" value="Creatinase/prolidase N-terminal domain"/>
    <property type="match status" value="1"/>
</dbReference>